<reference evidence="2" key="1">
    <citation type="submission" date="2023-01" db="EMBL/GenBank/DDBJ databases">
        <title>Genome assembly of the deep-sea coral Lophelia pertusa.</title>
        <authorList>
            <person name="Herrera S."/>
            <person name="Cordes E."/>
        </authorList>
    </citation>
    <scope>NUCLEOTIDE SEQUENCE</scope>
    <source>
        <strain evidence="2">USNM1676648</strain>
        <tissue evidence="2">Polyp</tissue>
    </source>
</reference>
<protein>
    <submittedName>
        <fullName evidence="2">Uncharacterized protein</fullName>
    </submittedName>
</protein>
<feature type="compositionally biased region" description="Polar residues" evidence="1">
    <location>
        <begin position="135"/>
        <end position="144"/>
    </location>
</feature>
<accession>A0A9W9Z2Y6</accession>
<organism evidence="2 3">
    <name type="scientific">Desmophyllum pertusum</name>
    <dbReference type="NCBI Taxonomy" id="174260"/>
    <lineage>
        <taxon>Eukaryota</taxon>
        <taxon>Metazoa</taxon>
        <taxon>Cnidaria</taxon>
        <taxon>Anthozoa</taxon>
        <taxon>Hexacorallia</taxon>
        <taxon>Scleractinia</taxon>
        <taxon>Caryophylliina</taxon>
        <taxon>Caryophylliidae</taxon>
        <taxon>Desmophyllum</taxon>
    </lineage>
</organism>
<feature type="region of interest" description="Disordered" evidence="1">
    <location>
        <begin position="213"/>
        <end position="253"/>
    </location>
</feature>
<feature type="compositionally biased region" description="Polar residues" evidence="1">
    <location>
        <begin position="243"/>
        <end position="253"/>
    </location>
</feature>
<dbReference type="OrthoDB" id="5964358at2759"/>
<comment type="caution">
    <text evidence="2">The sequence shown here is derived from an EMBL/GenBank/DDBJ whole genome shotgun (WGS) entry which is preliminary data.</text>
</comment>
<dbReference type="AlphaFoldDB" id="A0A9W9Z2Y6"/>
<evidence type="ECO:0000313" key="2">
    <source>
        <dbReference type="EMBL" id="KAJ7373369.1"/>
    </source>
</evidence>
<dbReference type="EMBL" id="MU826831">
    <property type="protein sequence ID" value="KAJ7373369.1"/>
    <property type="molecule type" value="Genomic_DNA"/>
</dbReference>
<keyword evidence="3" id="KW-1185">Reference proteome</keyword>
<dbReference type="Proteomes" id="UP001163046">
    <property type="component" value="Unassembled WGS sequence"/>
</dbReference>
<feature type="compositionally biased region" description="Basic and acidic residues" evidence="1">
    <location>
        <begin position="213"/>
        <end position="224"/>
    </location>
</feature>
<name>A0A9W9Z2Y6_9CNID</name>
<evidence type="ECO:0000256" key="1">
    <source>
        <dbReference type="SAM" id="MobiDB-lite"/>
    </source>
</evidence>
<proteinExistence type="predicted"/>
<feature type="region of interest" description="Disordered" evidence="1">
    <location>
        <begin position="101"/>
        <end position="144"/>
    </location>
</feature>
<feature type="compositionally biased region" description="Low complexity" evidence="1">
    <location>
        <begin position="115"/>
        <end position="125"/>
    </location>
</feature>
<sequence length="253" mass="28052">MLQHFFAEKILFMRGCGWSRKKNVAWSEDDMKWIVMMDGLFSKIFGDDFLVYQWNKVQRSVCIAPDSFPCYTYDHALWEEALQAAEPSELNFQAKCPPSGVTSFTAPTSPPNDNPQPVSSASKVSAPPPGKSKDSNTPMCTSTPKPSYLADLRACASSNSTRGQLATLNLPPVVQIADGNIQLVNNAERVNNPLQQSVRPSESALKKGCELMKRAGGEVDDSRDPYSQSSGRPRRPKHRTDDQNNLNTRPLDE</sequence>
<gene>
    <name evidence="2" type="ORF">OS493_012961</name>
</gene>
<evidence type="ECO:0000313" key="3">
    <source>
        <dbReference type="Proteomes" id="UP001163046"/>
    </source>
</evidence>